<sequence>MHIEQPRAVQNWRPASAEPSDQSASQPVFAMDQQMSGTRGSVKIKIGLLHMENNGIFKLAAEYRDASVLHTDIRHQRRDTHPQDRDYFQALPYPKCFGELAICFARMNTPTDDFSMPLDLQAVANRLEEVTPEAQFRNEATHSSKWFCSIEHSALTTKTITERRSTIKNSDYWKQEAIHYKTVFANVVFDILLEQCTTDSTTSSDSANCIDWQKMTDLYKRRFARQGLDAEEFEKHRRSIETEEYWRHEAESLKSFAGVDEENLYARLRAPAANRRHKVNSPETKGLRPSQRTRRSRGGKRNNTKRRR</sequence>
<keyword evidence="3" id="KW-1185">Reference proteome</keyword>
<evidence type="ECO:0000256" key="1">
    <source>
        <dbReference type="SAM" id="MobiDB-lite"/>
    </source>
</evidence>
<dbReference type="Proteomes" id="UP000001610">
    <property type="component" value="Unassembled WGS sequence"/>
</dbReference>
<dbReference type="AlphaFoldDB" id="G3J9U3"/>
<reference evidence="2 3" key="1">
    <citation type="journal article" date="2011" name="Genome Biol.">
        <title>Genome sequence of the insect pathogenic fungus Cordyceps militaris, a valued traditional Chinese medicine.</title>
        <authorList>
            <person name="Zheng P."/>
            <person name="Xia Y."/>
            <person name="Xiao G."/>
            <person name="Xiong C."/>
            <person name="Hu X."/>
            <person name="Zhang S."/>
            <person name="Zheng H."/>
            <person name="Huang Y."/>
            <person name="Zhou Y."/>
            <person name="Wang S."/>
            <person name="Zhao G.P."/>
            <person name="Liu X."/>
            <person name="St Leger R.J."/>
            <person name="Wang C."/>
        </authorList>
    </citation>
    <scope>NUCLEOTIDE SEQUENCE [LARGE SCALE GENOMIC DNA]</scope>
    <source>
        <strain evidence="2 3">CM01</strain>
    </source>
</reference>
<dbReference type="HOGENOM" id="CLU_903203_0_0_1"/>
<protein>
    <submittedName>
        <fullName evidence="2">Uncharacterized protein</fullName>
    </submittedName>
</protein>
<dbReference type="GeneID" id="18165314"/>
<dbReference type="OrthoDB" id="4940644at2759"/>
<dbReference type="EMBL" id="JH126400">
    <property type="protein sequence ID" value="EGX95016.1"/>
    <property type="molecule type" value="Genomic_DNA"/>
</dbReference>
<evidence type="ECO:0000313" key="2">
    <source>
        <dbReference type="EMBL" id="EGX95016.1"/>
    </source>
</evidence>
<dbReference type="InParanoid" id="G3J9U3"/>
<feature type="compositionally biased region" description="Basic residues" evidence="1">
    <location>
        <begin position="291"/>
        <end position="308"/>
    </location>
</feature>
<gene>
    <name evidence="2" type="ORF">CCM_03288</name>
</gene>
<dbReference type="VEuPathDB" id="FungiDB:CCM_03288"/>
<proteinExistence type="predicted"/>
<organism evidence="2 3">
    <name type="scientific">Cordyceps militaris (strain CM01)</name>
    <name type="common">Caterpillar fungus</name>
    <dbReference type="NCBI Taxonomy" id="983644"/>
    <lineage>
        <taxon>Eukaryota</taxon>
        <taxon>Fungi</taxon>
        <taxon>Dikarya</taxon>
        <taxon>Ascomycota</taxon>
        <taxon>Pezizomycotina</taxon>
        <taxon>Sordariomycetes</taxon>
        <taxon>Hypocreomycetidae</taxon>
        <taxon>Hypocreales</taxon>
        <taxon>Cordycipitaceae</taxon>
        <taxon>Cordyceps</taxon>
    </lineage>
</organism>
<name>G3J9U3_CORMM</name>
<dbReference type="KEGG" id="cmt:CCM_03288"/>
<feature type="region of interest" description="Disordered" evidence="1">
    <location>
        <begin position="1"/>
        <end position="28"/>
    </location>
</feature>
<dbReference type="eggNOG" id="ENOG502RF2T">
    <property type="taxonomic scope" value="Eukaryota"/>
</dbReference>
<evidence type="ECO:0000313" key="3">
    <source>
        <dbReference type="Proteomes" id="UP000001610"/>
    </source>
</evidence>
<feature type="region of interest" description="Disordered" evidence="1">
    <location>
        <begin position="268"/>
        <end position="308"/>
    </location>
</feature>
<dbReference type="RefSeq" id="XP_006668502.1">
    <property type="nucleotide sequence ID" value="XM_006668439.1"/>
</dbReference>
<accession>G3J9U3</accession>